<dbReference type="EMBL" id="JAHDYR010000017">
    <property type="protein sequence ID" value="KAG9394029.1"/>
    <property type="molecule type" value="Genomic_DNA"/>
</dbReference>
<reference evidence="1" key="1">
    <citation type="submission" date="2021-05" db="EMBL/GenBank/DDBJ databases">
        <title>A free-living protist that lacks canonical eukaryotic 1 DNA replication and segregation systems.</title>
        <authorList>
            <person name="Salas-Leiva D.E."/>
            <person name="Tromer E.C."/>
            <person name="Curtis B.A."/>
            <person name="Jerlstrom-Hultqvist J."/>
            <person name="Kolisko M."/>
            <person name="Yi Z."/>
            <person name="Salas-Leiva J.S."/>
            <person name="Gallot-Lavallee L."/>
            <person name="Kops G.J.P.L."/>
            <person name="Archibald J.M."/>
            <person name="Simpson A.G.B."/>
            <person name="Roger A.J."/>
        </authorList>
    </citation>
    <scope>NUCLEOTIDE SEQUENCE</scope>
    <source>
        <strain evidence="1">BICM</strain>
    </source>
</reference>
<comment type="caution">
    <text evidence="1">The sequence shown here is derived from an EMBL/GenBank/DDBJ whole genome shotgun (WGS) entry which is preliminary data.</text>
</comment>
<sequence>MGFIVFSTDVTRRDAQVSDISTELSDLQSRSDNLMNILELTSILDYIRAGFNNTQDSYKFVNRLSRRMNLPIPRHKPAGVILKELRCNILHVSGLHQALTPTETRFLTHLVPIETRISNTTGRMTREGELTPLECTNTISQARPTLAPPYGRSPAV</sequence>
<dbReference type="AlphaFoldDB" id="A0A8J6DZR9"/>
<proteinExistence type="predicted"/>
<gene>
    <name evidence="1" type="ORF">J8273_4391</name>
</gene>
<evidence type="ECO:0000313" key="2">
    <source>
        <dbReference type="Proteomes" id="UP000717585"/>
    </source>
</evidence>
<protein>
    <submittedName>
        <fullName evidence="1">Uncharacterized protein</fullName>
    </submittedName>
</protein>
<keyword evidence="2" id="KW-1185">Reference proteome</keyword>
<name>A0A8J6DZR9_9EUKA</name>
<organism evidence="1 2">
    <name type="scientific">Carpediemonas membranifera</name>
    <dbReference type="NCBI Taxonomy" id="201153"/>
    <lineage>
        <taxon>Eukaryota</taxon>
        <taxon>Metamonada</taxon>
        <taxon>Carpediemonas-like organisms</taxon>
        <taxon>Carpediemonas</taxon>
    </lineage>
</organism>
<dbReference type="Proteomes" id="UP000717585">
    <property type="component" value="Unassembled WGS sequence"/>
</dbReference>
<accession>A0A8J6DZR9</accession>
<evidence type="ECO:0000313" key="1">
    <source>
        <dbReference type="EMBL" id="KAG9394029.1"/>
    </source>
</evidence>